<name>A0A917QA34_9HYPH</name>
<evidence type="ECO:0000256" key="1">
    <source>
        <dbReference type="SAM" id="Phobius"/>
    </source>
</evidence>
<feature type="transmembrane region" description="Helical" evidence="1">
    <location>
        <begin position="12"/>
        <end position="31"/>
    </location>
</feature>
<proteinExistence type="predicted"/>
<gene>
    <name evidence="2" type="ORF">GCM10011322_27370</name>
</gene>
<comment type="caution">
    <text evidence="2">The sequence shown here is derived from an EMBL/GenBank/DDBJ whole genome shotgun (WGS) entry which is preliminary data.</text>
</comment>
<organism evidence="2 3">
    <name type="scientific">Salinarimonas ramus</name>
    <dbReference type="NCBI Taxonomy" id="690164"/>
    <lineage>
        <taxon>Bacteria</taxon>
        <taxon>Pseudomonadati</taxon>
        <taxon>Pseudomonadota</taxon>
        <taxon>Alphaproteobacteria</taxon>
        <taxon>Hyphomicrobiales</taxon>
        <taxon>Salinarimonadaceae</taxon>
        <taxon>Salinarimonas</taxon>
    </lineage>
</organism>
<feature type="transmembrane region" description="Helical" evidence="1">
    <location>
        <begin position="130"/>
        <end position="148"/>
    </location>
</feature>
<keyword evidence="1" id="KW-1133">Transmembrane helix</keyword>
<feature type="transmembrane region" description="Helical" evidence="1">
    <location>
        <begin position="100"/>
        <end position="118"/>
    </location>
</feature>
<dbReference type="Proteomes" id="UP000600449">
    <property type="component" value="Unassembled WGS sequence"/>
</dbReference>
<reference evidence="2 3" key="1">
    <citation type="journal article" date="2014" name="Int. J. Syst. Evol. Microbiol.">
        <title>Complete genome sequence of Corynebacterium casei LMG S-19264T (=DSM 44701T), isolated from a smear-ripened cheese.</title>
        <authorList>
            <consortium name="US DOE Joint Genome Institute (JGI-PGF)"/>
            <person name="Walter F."/>
            <person name="Albersmeier A."/>
            <person name="Kalinowski J."/>
            <person name="Ruckert C."/>
        </authorList>
    </citation>
    <scope>NUCLEOTIDE SEQUENCE [LARGE SCALE GENOMIC DNA]</scope>
    <source>
        <strain evidence="2 3">CGMCC 1.9161</strain>
    </source>
</reference>
<feature type="transmembrane region" description="Helical" evidence="1">
    <location>
        <begin position="37"/>
        <end position="57"/>
    </location>
</feature>
<dbReference type="AlphaFoldDB" id="A0A917QA34"/>
<keyword evidence="3" id="KW-1185">Reference proteome</keyword>
<evidence type="ECO:0000313" key="2">
    <source>
        <dbReference type="EMBL" id="GGK38817.1"/>
    </source>
</evidence>
<dbReference type="EMBL" id="BMMF01000007">
    <property type="protein sequence ID" value="GGK38817.1"/>
    <property type="molecule type" value="Genomic_DNA"/>
</dbReference>
<dbReference type="PANTHER" id="PTHR15887:SF1">
    <property type="entry name" value="TRANSMEMBRANE PROTEIN 69"/>
    <property type="match status" value="1"/>
</dbReference>
<dbReference type="Pfam" id="PF11911">
    <property type="entry name" value="DUF3429"/>
    <property type="match status" value="1"/>
</dbReference>
<keyword evidence="1" id="KW-0812">Transmembrane</keyword>
<evidence type="ECO:0000313" key="3">
    <source>
        <dbReference type="Proteomes" id="UP000600449"/>
    </source>
</evidence>
<dbReference type="RefSeq" id="WP_188913791.1">
    <property type="nucleotide sequence ID" value="NZ_BMMF01000007.1"/>
</dbReference>
<sequence>MKADASIPPVPLVLGAAGLIPFYVPAVALLAGADLGWGADALGLALAAYGALILSFLGGIRWGIAVAMEEQDAARREYVISVVPSLLAFAALALPGEARLWTLCGLHVALGLLDYGLVCREEAPEWFGRLRLALAGAAALALALGAIGL</sequence>
<protein>
    <recommendedName>
        <fullName evidence="4">DUF3429 domain-containing protein</fullName>
    </recommendedName>
</protein>
<dbReference type="InterPro" id="IPR021836">
    <property type="entry name" value="DUF3429"/>
</dbReference>
<evidence type="ECO:0008006" key="4">
    <source>
        <dbReference type="Google" id="ProtNLM"/>
    </source>
</evidence>
<accession>A0A917QA34</accession>
<dbReference type="PANTHER" id="PTHR15887">
    <property type="entry name" value="TRANSMEMBRANE PROTEIN 69"/>
    <property type="match status" value="1"/>
</dbReference>
<keyword evidence="1" id="KW-0472">Membrane</keyword>
<feature type="transmembrane region" description="Helical" evidence="1">
    <location>
        <begin position="78"/>
        <end position="94"/>
    </location>
</feature>